<evidence type="ECO:0000313" key="1">
    <source>
        <dbReference type="EMBL" id="MBP0725896.1"/>
    </source>
</evidence>
<accession>A0A940SJX0</accession>
<protein>
    <submittedName>
        <fullName evidence="1">Uncharacterized protein</fullName>
    </submittedName>
</protein>
<gene>
    <name evidence="1" type="ORF">J5Y03_12015</name>
</gene>
<proteinExistence type="predicted"/>
<sequence>MSSSIFNKKKKRSAVLLNKQHSFRLLKSKKKRIVEKRQIQLNSLSMHENTSPVENVKTENRSAIKVIETISIEGLPVTFLLKLGKQYFSDLEAVKYYYNANHEQFYKNRSLLEDSLKSSISSSNDAMKKDIKSFIENR</sequence>
<dbReference type="Proteomes" id="UP000682134">
    <property type="component" value="Unassembled WGS sequence"/>
</dbReference>
<reference evidence="1" key="1">
    <citation type="submission" date="2021-04" db="EMBL/GenBank/DDBJ databases">
        <title>Genome seq and assembly of Bacillus sp.</title>
        <authorList>
            <person name="Chhetri G."/>
        </authorList>
    </citation>
    <scope>NUCLEOTIDE SEQUENCE</scope>
    <source>
        <strain evidence="1">RG28</strain>
    </source>
</reference>
<keyword evidence="2" id="KW-1185">Reference proteome</keyword>
<organism evidence="1 2">
    <name type="scientific">Gottfriedia endophytica</name>
    <dbReference type="NCBI Taxonomy" id="2820819"/>
    <lineage>
        <taxon>Bacteria</taxon>
        <taxon>Bacillati</taxon>
        <taxon>Bacillota</taxon>
        <taxon>Bacilli</taxon>
        <taxon>Bacillales</taxon>
        <taxon>Bacillaceae</taxon>
        <taxon>Gottfriedia</taxon>
    </lineage>
</organism>
<comment type="caution">
    <text evidence="1">The sequence shown here is derived from an EMBL/GenBank/DDBJ whole genome shotgun (WGS) entry which is preliminary data.</text>
</comment>
<dbReference type="AlphaFoldDB" id="A0A940SJX0"/>
<dbReference type="RefSeq" id="WP_209405934.1">
    <property type="nucleotide sequence ID" value="NZ_JAGIYQ010000007.1"/>
</dbReference>
<dbReference type="EMBL" id="JAGIYQ010000007">
    <property type="protein sequence ID" value="MBP0725896.1"/>
    <property type="molecule type" value="Genomic_DNA"/>
</dbReference>
<name>A0A940SJX0_9BACI</name>
<evidence type="ECO:0000313" key="2">
    <source>
        <dbReference type="Proteomes" id="UP000682134"/>
    </source>
</evidence>